<feature type="region of interest" description="Disordered" evidence="1">
    <location>
        <begin position="22"/>
        <end position="168"/>
    </location>
</feature>
<feature type="region of interest" description="Disordered" evidence="1">
    <location>
        <begin position="280"/>
        <end position="302"/>
    </location>
</feature>
<keyword evidence="3" id="KW-1185">Reference proteome</keyword>
<evidence type="ECO:0000256" key="1">
    <source>
        <dbReference type="SAM" id="MobiDB-lite"/>
    </source>
</evidence>
<feature type="compositionally biased region" description="Basic and acidic residues" evidence="1">
    <location>
        <begin position="22"/>
        <end position="33"/>
    </location>
</feature>
<feature type="region of interest" description="Disordered" evidence="1">
    <location>
        <begin position="356"/>
        <end position="398"/>
    </location>
</feature>
<protein>
    <submittedName>
        <fullName evidence="2">Uncharacterized protein</fullName>
    </submittedName>
</protein>
<dbReference type="EMBL" id="KB468168">
    <property type="protein sequence ID" value="PCH45095.1"/>
    <property type="molecule type" value="Genomic_DNA"/>
</dbReference>
<feature type="compositionally biased region" description="Polar residues" evidence="1">
    <location>
        <begin position="81"/>
        <end position="92"/>
    </location>
</feature>
<reference evidence="2 3" key="1">
    <citation type="journal article" date="2012" name="Science">
        <title>The Paleozoic origin of enzymatic lignin decomposition reconstructed from 31 fungal genomes.</title>
        <authorList>
            <person name="Floudas D."/>
            <person name="Binder M."/>
            <person name="Riley R."/>
            <person name="Barry K."/>
            <person name="Blanchette R.A."/>
            <person name="Henrissat B."/>
            <person name="Martinez A.T."/>
            <person name="Otillar R."/>
            <person name="Spatafora J.W."/>
            <person name="Yadav J.S."/>
            <person name="Aerts A."/>
            <person name="Benoit I."/>
            <person name="Boyd A."/>
            <person name="Carlson A."/>
            <person name="Copeland A."/>
            <person name="Coutinho P.M."/>
            <person name="de Vries R.P."/>
            <person name="Ferreira P."/>
            <person name="Findley K."/>
            <person name="Foster B."/>
            <person name="Gaskell J."/>
            <person name="Glotzer D."/>
            <person name="Gorecki P."/>
            <person name="Heitman J."/>
            <person name="Hesse C."/>
            <person name="Hori C."/>
            <person name="Igarashi K."/>
            <person name="Jurgens J.A."/>
            <person name="Kallen N."/>
            <person name="Kersten P."/>
            <person name="Kohler A."/>
            <person name="Kuees U."/>
            <person name="Kumar T.K.A."/>
            <person name="Kuo A."/>
            <person name="LaButti K."/>
            <person name="Larrondo L.F."/>
            <person name="Lindquist E."/>
            <person name="Ling A."/>
            <person name="Lombard V."/>
            <person name="Lucas S."/>
            <person name="Lundell T."/>
            <person name="Martin R."/>
            <person name="McLaughlin D.J."/>
            <person name="Morgenstern I."/>
            <person name="Morin E."/>
            <person name="Murat C."/>
            <person name="Nagy L.G."/>
            <person name="Nolan M."/>
            <person name="Ohm R.A."/>
            <person name="Patyshakuliyeva A."/>
            <person name="Rokas A."/>
            <person name="Ruiz-Duenas F.J."/>
            <person name="Sabat G."/>
            <person name="Salamov A."/>
            <person name="Samejima M."/>
            <person name="Schmutz J."/>
            <person name="Slot J.C."/>
            <person name="St John F."/>
            <person name="Stenlid J."/>
            <person name="Sun H."/>
            <person name="Sun S."/>
            <person name="Syed K."/>
            <person name="Tsang A."/>
            <person name="Wiebenga A."/>
            <person name="Young D."/>
            <person name="Pisabarro A."/>
            <person name="Eastwood D.C."/>
            <person name="Martin F."/>
            <person name="Cullen D."/>
            <person name="Grigoriev I.V."/>
            <person name="Hibbett D.S."/>
        </authorList>
    </citation>
    <scope>NUCLEOTIDE SEQUENCE [LARGE SCALE GENOMIC DNA]</scope>
    <source>
        <strain evidence="2 3">MD-104</strain>
    </source>
</reference>
<sequence length="398" mass="42777">MPNASRKASRRADAWCLNVERPRAHDVGVDRGCEAGTEPGADGGLPDAARVPASVPKTRIRRQPLQIPLTDTRRTDMRSARATQIPTDSPSDTRSHRPNPPTRPKPLSDRPAASSRHPRHPRHTSSPPDSPRPGHGPVTRTTQASSLDVRAPRGDPRAGAPASRSALGHHMHDVHAGSEPALVPSAVAAALQPNTCTSNTEGRVPLWCRKDADAAGASILSRLSLSRPFPSIVDREASLVDMLRNGLQSNSLEVAEHIRKRGSATTATWLLLRDVGAMLPRKSDNSTRGGAPSPRYDAGGSLRPRHQTFWQRYLFGLSVSTWVFSSGTHEENFEGKAGDGPRLARGDRRLVNWARSARNPRRRPPTDPGRGCPGAPQHSCTNPEGSAALAQPPLAPAS</sequence>
<proteinExistence type="predicted"/>
<evidence type="ECO:0000313" key="3">
    <source>
        <dbReference type="Proteomes" id="UP000218811"/>
    </source>
</evidence>
<evidence type="ECO:0000313" key="2">
    <source>
        <dbReference type="EMBL" id="PCH45095.1"/>
    </source>
</evidence>
<dbReference type="Proteomes" id="UP000218811">
    <property type="component" value="Unassembled WGS sequence"/>
</dbReference>
<gene>
    <name evidence="2" type="ORF">WOLCODRAFT_165598</name>
</gene>
<accession>A0A2H3JU48</accession>
<organism evidence="2 3">
    <name type="scientific">Wolfiporia cocos (strain MD-104)</name>
    <name type="common">Brown rot fungus</name>
    <dbReference type="NCBI Taxonomy" id="742152"/>
    <lineage>
        <taxon>Eukaryota</taxon>
        <taxon>Fungi</taxon>
        <taxon>Dikarya</taxon>
        <taxon>Basidiomycota</taxon>
        <taxon>Agaricomycotina</taxon>
        <taxon>Agaricomycetes</taxon>
        <taxon>Polyporales</taxon>
        <taxon>Phaeolaceae</taxon>
        <taxon>Wolfiporia</taxon>
    </lineage>
</organism>
<name>A0A2H3JU48_WOLCO</name>
<dbReference type="AlphaFoldDB" id="A0A2H3JU48"/>